<gene>
    <name evidence="4" type="ORF">EL17_10500</name>
</gene>
<feature type="signal peptide" evidence="2">
    <location>
        <begin position="1"/>
        <end position="21"/>
    </location>
</feature>
<reference evidence="4 5" key="1">
    <citation type="submission" date="2014-04" db="EMBL/GenBank/DDBJ databases">
        <title>Characterization and application of a salt tolerant electro-active bacterium.</title>
        <authorList>
            <person name="Yang L."/>
            <person name="Wei S."/>
            <person name="Tay Q.X.M."/>
        </authorList>
    </citation>
    <scope>NUCLEOTIDE SEQUENCE [LARGE SCALE GENOMIC DNA]</scope>
    <source>
        <strain evidence="4 5">LY1</strain>
    </source>
</reference>
<dbReference type="Proteomes" id="UP000027821">
    <property type="component" value="Unassembled WGS sequence"/>
</dbReference>
<dbReference type="InterPro" id="IPR036378">
    <property type="entry name" value="FAS1_dom_sf"/>
</dbReference>
<dbReference type="InterPro" id="IPR000782">
    <property type="entry name" value="FAS1_domain"/>
</dbReference>
<dbReference type="eggNOG" id="COG2335">
    <property type="taxonomic scope" value="Bacteria"/>
</dbReference>
<dbReference type="AlphaFoldDB" id="A0A074LJD3"/>
<accession>A0A074LJD3</accession>
<evidence type="ECO:0000256" key="2">
    <source>
        <dbReference type="SAM" id="SignalP"/>
    </source>
</evidence>
<dbReference type="RefSeq" id="WP_205623556.1">
    <property type="nucleotide sequence ID" value="NZ_JMIH01000018.1"/>
</dbReference>
<keyword evidence="5" id="KW-1185">Reference proteome</keyword>
<dbReference type="PROSITE" id="PS51257">
    <property type="entry name" value="PROKAR_LIPOPROTEIN"/>
    <property type="match status" value="1"/>
</dbReference>
<proteinExistence type="predicted"/>
<evidence type="ECO:0000313" key="5">
    <source>
        <dbReference type="Proteomes" id="UP000027821"/>
    </source>
</evidence>
<evidence type="ECO:0000313" key="4">
    <source>
        <dbReference type="EMBL" id="KEO73917.1"/>
    </source>
</evidence>
<protein>
    <submittedName>
        <fullName evidence="4">Fasciclin</fullName>
    </submittedName>
</protein>
<dbReference type="SMART" id="SM00554">
    <property type="entry name" value="FAS1"/>
    <property type="match status" value="1"/>
</dbReference>
<feature type="region of interest" description="Disordered" evidence="1">
    <location>
        <begin position="28"/>
        <end position="53"/>
    </location>
</feature>
<dbReference type="Pfam" id="PF02469">
    <property type="entry name" value="Fasciclin"/>
    <property type="match status" value="1"/>
</dbReference>
<dbReference type="SUPFAM" id="SSF82153">
    <property type="entry name" value="FAS1 domain"/>
    <property type="match status" value="1"/>
</dbReference>
<keyword evidence="2" id="KW-0732">Signal</keyword>
<dbReference type="EMBL" id="JMIH01000018">
    <property type="protein sequence ID" value="KEO73917.1"/>
    <property type="molecule type" value="Genomic_DNA"/>
</dbReference>
<organism evidence="4 5">
    <name type="scientific">Anditalea andensis</name>
    <dbReference type="NCBI Taxonomy" id="1048983"/>
    <lineage>
        <taxon>Bacteria</taxon>
        <taxon>Pseudomonadati</taxon>
        <taxon>Bacteroidota</taxon>
        <taxon>Cytophagia</taxon>
        <taxon>Cytophagales</taxon>
        <taxon>Cytophagaceae</taxon>
        <taxon>Anditalea</taxon>
    </lineage>
</organism>
<dbReference type="InterPro" id="IPR050904">
    <property type="entry name" value="Adhesion/Biosynth-related"/>
</dbReference>
<name>A0A074LJD3_9BACT</name>
<evidence type="ECO:0000256" key="1">
    <source>
        <dbReference type="SAM" id="MobiDB-lite"/>
    </source>
</evidence>
<dbReference type="PROSITE" id="PS50213">
    <property type="entry name" value="FAS1"/>
    <property type="match status" value="1"/>
</dbReference>
<evidence type="ECO:0000259" key="3">
    <source>
        <dbReference type="PROSITE" id="PS50213"/>
    </source>
</evidence>
<dbReference type="Gene3D" id="2.30.180.10">
    <property type="entry name" value="FAS1 domain"/>
    <property type="match status" value="1"/>
</dbReference>
<dbReference type="PANTHER" id="PTHR10900:SF77">
    <property type="entry name" value="FI19380P1"/>
    <property type="match status" value="1"/>
</dbReference>
<sequence>MKNLKTLSIAAAFATAGILMACDATTTSSTEDTTADSSYVAEETEVTPAESEADETVVDIAIGSADHTTLVAALSSAELVETLKGNGPFTIFAPTNTAFEQLPAGTVDNLVKPENKEKLTDILSYHVVSGEVKAADLSDGQVIQTINGKNLTVSIKDGTVSINGAKVTAADLDGSNGVVHVIDSVLMPK</sequence>
<comment type="caution">
    <text evidence="4">The sequence shown here is derived from an EMBL/GenBank/DDBJ whole genome shotgun (WGS) entry which is preliminary data.</text>
</comment>
<dbReference type="PANTHER" id="PTHR10900">
    <property type="entry name" value="PERIOSTIN-RELATED"/>
    <property type="match status" value="1"/>
</dbReference>
<dbReference type="FunFam" id="2.30.180.10:FF:000019">
    <property type="entry name" value="Cell surface lipoprotein"/>
    <property type="match status" value="1"/>
</dbReference>
<dbReference type="STRING" id="1048983.EL17_10500"/>
<feature type="domain" description="FAS1" evidence="3">
    <location>
        <begin position="54"/>
        <end position="186"/>
    </location>
</feature>
<dbReference type="GO" id="GO:0005615">
    <property type="term" value="C:extracellular space"/>
    <property type="evidence" value="ECO:0007669"/>
    <property type="project" value="TreeGrafter"/>
</dbReference>
<feature type="chain" id="PRO_5001696113" evidence="2">
    <location>
        <begin position="22"/>
        <end position="189"/>
    </location>
</feature>
<feature type="compositionally biased region" description="Low complexity" evidence="1">
    <location>
        <begin position="28"/>
        <end position="38"/>
    </location>
</feature>